<dbReference type="Proteomes" id="UP000054408">
    <property type="component" value="Unassembled WGS sequence"/>
</dbReference>
<evidence type="ECO:0000313" key="3">
    <source>
        <dbReference type="EMBL" id="KNC49860.1"/>
    </source>
</evidence>
<accession>A0A0L0DC95</accession>
<dbReference type="EMBL" id="GL349458">
    <property type="protein sequence ID" value="KNC49860.1"/>
    <property type="molecule type" value="Genomic_DNA"/>
</dbReference>
<feature type="transmembrane region" description="Helical" evidence="1">
    <location>
        <begin position="332"/>
        <end position="360"/>
    </location>
</feature>
<gene>
    <name evidence="3" type="ORF">AMSG_06150</name>
</gene>
<keyword evidence="1" id="KW-0472">Membrane</keyword>
<sequence length="407" mass="43191">MPPPWILAAIVVLATGIVAPVAGRAPRALAGSVTVAPHDGFSVLSSPLCPCSLNFTFTSSSGNASAAAFDLYILTHTQYGELIRFADEAVFLVLGPSAGSTASQDVVYRVSIRPTGTCIAAIAGIATLWLVIVVGVAGVCCGYSLYRRKHARPIAGQSSGESVNEASALVAGSGGTHAELGHKPHIDARVSIKTLVTRRPFPVPREPFATWCRHEHPYLWPFYPYADEPLVKSDRIMVTLTATAVNVLINTAWASGMTSDSSQSSFSTSASYPRVNLVHYLAILPLVVIAKSLTALAVYHLYLAAAWARARREAKSDGHDPPIVLGFSKAALITLAASVAVFGLLLFIYILIIVAMIHLAEDENCYQVVVGTLFGILLAEFLDITVVFAARAGALYKVLLMRGSGAE</sequence>
<keyword evidence="1" id="KW-1133">Transmembrane helix</keyword>
<evidence type="ECO:0000256" key="2">
    <source>
        <dbReference type="SAM" id="SignalP"/>
    </source>
</evidence>
<dbReference type="GeneID" id="25565385"/>
<evidence type="ECO:0000256" key="1">
    <source>
        <dbReference type="SAM" id="Phobius"/>
    </source>
</evidence>
<protein>
    <submittedName>
        <fullName evidence="3">Uncharacterized protein</fullName>
    </submittedName>
</protein>
<feature type="transmembrane region" description="Helical" evidence="1">
    <location>
        <begin position="366"/>
        <end position="392"/>
    </location>
</feature>
<evidence type="ECO:0000313" key="4">
    <source>
        <dbReference type="Proteomes" id="UP000054408"/>
    </source>
</evidence>
<feature type="transmembrane region" description="Helical" evidence="1">
    <location>
        <begin position="236"/>
        <end position="257"/>
    </location>
</feature>
<keyword evidence="4" id="KW-1185">Reference proteome</keyword>
<organism evidence="3 4">
    <name type="scientific">Thecamonas trahens ATCC 50062</name>
    <dbReference type="NCBI Taxonomy" id="461836"/>
    <lineage>
        <taxon>Eukaryota</taxon>
        <taxon>Apusozoa</taxon>
        <taxon>Apusomonadida</taxon>
        <taxon>Apusomonadidae</taxon>
        <taxon>Thecamonas</taxon>
    </lineage>
</organism>
<feature type="chain" id="PRO_5005537395" evidence="2">
    <location>
        <begin position="24"/>
        <end position="407"/>
    </location>
</feature>
<feature type="transmembrane region" description="Helical" evidence="1">
    <location>
        <begin position="277"/>
        <end position="302"/>
    </location>
</feature>
<feature type="signal peptide" evidence="2">
    <location>
        <begin position="1"/>
        <end position="23"/>
    </location>
</feature>
<proteinExistence type="predicted"/>
<dbReference type="AlphaFoldDB" id="A0A0L0DC95"/>
<feature type="transmembrane region" description="Helical" evidence="1">
    <location>
        <begin position="119"/>
        <end position="146"/>
    </location>
</feature>
<keyword evidence="2" id="KW-0732">Signal</keyword>
<dbReference type="RefSeq" id="XP_013757344.1">
    <property type="nucleotide sequence ID" value="XM_013901890.1"/>
</dbReference>
<name>A0A0L0DC95_THETB</name>
<reference evidence="3 4" key="1">
    <citation type="submission" date="2010-05" db="EMBL/GenBank/DDBJ databases">
        <title>The Genome Sequence of Thecamonas trahens ATCC 50062.</title>
        <authorList>
            <consortium name="The Broad Institute Genome Sequencing Platform"/>
            <person name="Russ C."/>
            <person name="Cuomo C."/>
            <person name="Shea T."/>
            <person name="Young S.K."/>
            <person name="Zeng Q."/>
            <person name="Koehrsen M."/>
            <person name="Haas B."/>
            <person name="Borodovsky M."/>
            <person name="Guigo R."/>
            <person name="Alvarado L."/>
            <person name="Berlin A."/>
            <person name="Bochicchio J."/>
            <person name="Borenstein D."/>
            <person name="Chapman S."/>
            <person name="Chen Z."/>
            <person name="Freedman E."/>
            <person name="Gellesch M."/>
            <person name="Goldberg J."/>
            <person name="Griggs A."/>
            <person name="Gujja S."/>
            <person name="Heilman E."/>
            <person name="Heiman D."/>
            <person name="Hepburn T."/>
            <person name="Howarth C."/>
            <person name="Jen D."/>
            <person name="Larson L."/>
            <person name="Mehta T."/>
            <person name="Park D."/>
            <person name="Pearson M."/>
            <person name="Roberts A."/>
            <person name="Saif S."/>
            <person name="Shenoy N."/>
            <person name="Sisk P."/>
            <person name="Stolte C."/>
            <person name="Sykes S."/>
            <person name="Thomson T."/>
            <person name="Walk T."/>
            <person name="White J."/>
            <person name="Yandava C."/>
            <person name="Burger G."/>
            <person name="Gray M.W."/>
            <person name="Holland P.W.H."/>
            <person name="King N."/>
            <person name="Lang F.B.F."/>
            <person name="Roger A.J."/>
            <person name="Ruiz-Trillo I."/>
            <person name="Lander E."/>
            <person name="Nusbaum C."/>
        </authorList>
    </citation>
    <scope>NUCLEOTIDE SEQUENCE [LARGE SCALE GENOMIC DNA]</scope>
    <source>
        <strain evidence="3 4">ATCC 50062</strain>
    </source>
</reference>
<keyword evidence="1" id="KW-0812">Transmembrane</keyword>